<comment type="caution">
    <text evidence="1">The sequence shown here is derived from an EMBL/GenBank/DDBJ whole genome shotgun (WGS) entry which is preliminary data.</text>
</comment>
<sequence length="103" mass="11297">GLTALPHPQTPALAAVSGPWETDRAQRCLGKEAIHSPGDTWKPSDPFRYCERKKKRRATWGAVLGVGEQALPDTCTPPPGHVLSQFEFRTPRSRQLKGPAEPT</sequence>
<organism evidence="1 2">
    <name type="scientific">Goodea atripinnis</name>
    <dbReference type="NCBI Taxonomy" id="208336"/>
    <lineage>
        <taxon>Eukaryota</taxon>
        <taxon>Metazoa</taxon>
        <taxon>Chordata</taxon>
        <taxon>Craniata</taxon>
        <taxon>Vertebrata</taxon>
        <taxon>Euteleostomi</taxon>
        <taxon>Actinopterygii</taxon>
        <taxon>Neopterygii</taxon>
        <taxon>Teleostei</taxon>
        <taxon>Neoteleostei</taxon>
        <taxon>Acanthomorphata</taxon>
        <taxon>Ovalentaria</taxon>
        <taxon>Atherinomorphae</taxon>
        <taxon>Cyprinodontiformes</taxon>
        <taxon>Goodeidae</taxon>
        <taxon>Goodea</taxon>
    </lineage>
</organism>
<accession>A0ABV0N420</accession>
<reference evidence="1 2" key="1">
    <citation type="submission" date="2021-06" db="EMBL/GenBank/DDBJ databases">
        <authorList>
            <person name="Palmer J.M."/>
        </authorList>
    </citation>
    <scope>NUCLEOTIDE SEQUENCE [LARGE SCALE GENOMIC DNA]</scope>
    <source>
        <strain evidence="1 2">GA_2019</strain>
        <tissue evidence="1">Muscle</tissue>
    </source>
</reference>
<proteinExistence type="predicted"/>
<gene>
    <name evidence="1" type="ORF">GOODEAATRI_024533</name>
</gene>
<keyword evidence="2" id="KW-1185">Reference proteome</keyword>
<evidence type="ECO:0000313" key="1">
    <source>
        <dbReference type="EMBL" id="MEQ2166130.1"/>
    </source>
</evidence>
<protein>
    <submittedName>
        <fullName evidence="1">Uncharacterized protein</fullName>
    </submittedName>
</protein>
<dbReference type="EMBL" id="JAHRIO010022750">
    <property type="protein sequence ID" value="MEQ2166130.1"/>
    <property type="molecule type" value="Genomic_DNA"/>
</dbReference>
<feature type="non-terminal residue" evidence="1">
    <location>
        <position position="1"/>
    </location>
</feature>
<name>A0ABV0N420_9TELE</name>
<evidence type="ECO:0000313" key="2">
    <source>
        <dbReference type="Proteomes" id="UP001476798"/>
    </source>
</evidence>
<dbReference type="Proteomes" id="UP001476798">
    <property type="component" value="Unassembled WGS sequence"/>
</dbReference>